<dbReference type="InterPro" id="IPR051414">
    <property type="entry name" value="Adenylate-forming_Reductase"/>
</dbReference>
<dbReference type="SUPFAM" id="SSF47336">
    <property type="entry name" value="ACP-like"/>
    <property type="match status" value="1"/>
</dbReference>
<dbReference type="Pfam" id="PF07993">
    <property type="entry name" value="NAD_binding_4"/>
    <property type="match status" value="1"/>
</dbReference>
<dbReference type="AlphaFoldDB" id="A0A166W0E6"/>
<dbReference type="PANTHER" id="PTHR43439:SF2">
    <property type="entry name" value="ENZYME, PUTATIVE (JCVI)-RELATED"/>
    <property type="match status" value="1"/>
</dbReference>
<dbReference type="OrthoDB" id="429813at2759"/>
<dbReference type="InterPro" id="IPR013120">
    <property type="entry name" value="FAR_NAD-bd"/>
</dbReference>
<dbReference type="Gene3D" id="3.40.50.720">
    <property type="entry name" value="NAD(P)-binding Rossmann-like Domain"/>
    <property type="match status" value="1"/>
</dbReference>
<dbReference type="Gene3D" id="1.10.1200.10">
    <property type="entry name" value="ACP-like"/>
    <property type="match status" value="1"/>
</dbReference>
<dbReference type="STRING" id="436010.A0A166W0E6"/>
<dbReference type="InterPro" id="IPR036291">
    <property type="entry name" value="NAD(P)-bd_dom_sf"/>
</dbReference>
<gene>
    <name evidence="4" type="ORF">FIBSPDRAFT_811399</name>
</gene>
<dbReference type="EMBL" id="KV417483">
    <property type="protein sequence ID" value="KZP33250.1"/>
    <property type="molecule type" value="Genomic_DNA"/>
</dbReference>
<dbReference type="InterPro" id="IPR036736">
    <property type="entry name" value="ACP-like_sf"/>
</dbReference>
<dbReference type="GO" id="GO:0031177">
    <property type="term" value="F:phosphopantetheine binding"/>
    <property type="evidence" value="ECO:0007669"/>
    <property type="project" value="InterPro"/>
</dbReference>
<proteinExistence type="predicted"/>
<dbReference type="InterPro" id="IPR020806">
    <property type="entry name" value="PKS_PP-bd"/>
</dbReference>
<organism evidence="4 5">
    <name type="scientific">Athelia psychrophila</name>
    <dbReference type="NCBI Taxonomy" id="1759441"/>
    <lineage>
        <taxon>Eukaryota</taxon>
        <taxon>Fungi</taxon>
        <taxon>Dikarya</taxon>
        <taxon>Basidiomycota</taxon>
        <taxon>Agaricomycotina</taxon>
        <taxon>Agaricomycetes</taxon>
        <taxon>Agaricomycetidae</taxon>
        <taxon>Atheliales</taxon>
        <taxon>Atheliaceae</taxon>
        <taxon>Athelia</taxon>
    </lineage>
</organism>
<dbReference type="Pfam" id="PF23562">
    <property type="entry name" value="AMP-binding_C_3"/>
    <property type="match status" value="1"/>
</dbReference>
<dbReference type="InterPro" id="IPR042099">
    <property type="entry name" value="ANL_N_sf"/>
</dbReference>
<evidence type="ECO:0000256" key="1">
    <source>
        <dbReference type="ARBA" id="ARBA00022450"/>
    </source>
</evidence>
<sequence>MSNKPAAVYPPLDGTILLPDLVDFNLEHNPDLPAFVYSDAPGSLTKISYLEYGRAAHRVGHVFRPGRAGPEGKVVALIANLDTLLYAALVVGMIRAGVVPFPISPRNSAEAVVSMLQKTGCHTIITTESSLGDLMNETRALTPQDFCLSIQEAPALAQCFPELGRETAEHAFKPYPARSTPLDVDELLFYLHSSGSTGIPKPIAQTSRTMLGWCALDAMVDYRQISCMGAMHLPAFHALGTIMHLIVPLSSVTTVALYPPTSRSGQTEPPVIPTSDNIPEHCKRTGVKVIVAVPSFLEKWIQETESIEWLRTLQFVVTTGGPLAPKIGDALAHEGVILISVYGGTEFGTTTTIFDALEDRSPEDWIYMRFSDKINIRWVPQEDGTFENQFLDNDVHSVSVRNVPGVNGYATSDCWEPHPTKPNFWRLVGRLDDMLILASGENVVPAPMENTVMSSPLVSGVVIFGRARNQVGILVEPSPEGAATNTTEFRNRIWPVVEEANKDAPAYSRIFKEMILIADTSKPMLRVGKGTVAKKATLKAYEPEINALYEAADGSANDAVNFEPPKSWSSTDLELWLAAQSVDIQSQGVIDASVDIFSQGFDSLSATSLRNRIMGALRSSSDPRASSAVTGIAQNFVFSYPTIKKLARRIADLVRGDINGTESATSAVEDMIEKYSTALAPIRRSAEVAPEDAVVLLTGSTGGLGSFLLEALLKDTRVRKIYAYNRPSSSFITVRDRQTHAFKDKGLDTQLLESGKLVYLEADSALPKLGLSDHLYDELLSSVKIIIHNAWRLDFNLSLASFEPNIRGTRNLIDLAAQSRNAATLRFLFTSSIATSQGWDHAKGDFPEEVKSDVSTALGGGYGEAKYVCDRILERSGLNASCFRIGQIAGGKANGAWATSDWVPAFVKSSLALGALPDAQGFASWLPVNTVSQVILDVAFAEEPPLALNIVHPRPILWSTVIKHIRDALQRSGLTSQALPLLHFTEWFDALERRSRVADEQGTADIPAIKILEFFRGMALADAADRNYNRANVEAGGMSSLSTAVCQAASPALREAKPINSEDAELWVRYWVSKGFFSR</sequence>
<protein>
    <submittedName>
        <fullName evidence="4">Nonribosomal peptide synthetase</fullName>
    </submittedName>
</protein>
<evidence type="ECO:0000259" key="3">
    <source>
        <dbReference type="SMART" id="SM00823"/>
    </source>
</evidence>
<accession>A0A166W0E6</accession>
<dbReference type="Pfam" id="PF00501">
    <property type="entry name" value="AMP-binding"/>
    <property type="match status" value="1"/>
</dbReference>
<feature type="domain" description="Polyketide synthase-like phosphopantetheine-binding" evidence="3">
    <location>
        <begin position="571"/>
        <end position="654"/>
    </location>
</feature>
<keyword evidence="1" id="KW-0596">Phosphopantetheine</keyword>
<dbReference type="PANTHER" id="PTHR43439">
    <property type="entry name" value="PHENYLACETATE-COENZYME A LIGASE"/>
    <property type="match status" value="1"/>
</dbReference>
<dbReference type="Proteomes" id="UP000076532">
    <property type="component" value="Unassembled WGS sequence"/>
</dbReference>
<evidence type="ECO:0000313" key="5">
    <source>
        <dbReference type="Proteomes" id="UP000076532"/>
    </source>
</evidence>
<name>A0A166W0E6_9AGAM</name>
<dbReference type="SUPFAM" id="SSF51735">
    <property type="entry name" value="NAD(P)-binding Rossmann-fold domains"/>
    <property type="match status" value="1"/>
</dbReference>
<keyword evidence="2" id="KW-0597">Phosphoprotein</keyword>
<dbReference type="PROSITE" id="PS00455">
    <property type="entry name" value="AMP_BINDING"/>
    <property type="match status" value="1"/>
</dbReference>
<dbReference type="InterPro" id="IPR020845">
    <property type="entry name" value="AMP-binding_CS"/>
</dbReference>
<dbReference type="InterPro" id="IPR000873">
    <property type="entry name" value="AMP-dep_synth/lig_dom"/>
</dbReference>
<dbReference type="SUPFAM" id="SSF56801">
    <property type="entry name" value="Acetyl-CoA synthetase-like"/>
    <property type="match status" value="1"/>
</dbReference>
<evidence type="ECO:0000313" key="4">
    <source>
        <dbReference type="EMBL" id="KZP33250.1"/>
    </source>
</evidence>
<keyword evidence="5" id="KW-1185">Reference proteome</keyword>
<evidence type="ECO:0000256" key="2">
    <source>
        <dbReference type="ARBA" id="ARBA00022553"/>
    </source>
</evidence>
<dbReference type="SMART" id="SM00823">
    <property type="entry name" value="PKS_PP"/>
    <property type="match status" value="1"/>
</dbReference>
<dbReference type="Gene3D" id="3.40.50.12780">
    <property type="entry name" value="N-terminal domain of ligase-like"/>
    <property type="match status" value="1"/>
</dbReference>
<reference evidence="4 5" key="1">
    <citation type="journal article" date="2016" name="Mol. Biol. Evol.">
        <title>Comparative Genomics of Early-Diverging Mushroom-Forming Fungi Provides Insights into the Origins of Lignocellulose Decay Capabilities.</title>
        <authorList>
            <person name="Nagy L.G."/>
            <person name="Riley R."/>
            <person name="Tritt A."/>
            <person name="Adam C."/>
            <person name="Daum C."/>
            <person name="Floudas D."/>
            <person name="Sun H."/>
            <person name="Yadav J.S."/>
            <person name="Pangilinan J."/>
            <person name="Larsson K.H."/>
            <person name="Matsuura K."/>
            <person name="Barry K."/>
            <person name="Labutti K."/>
            <person name="Kuo R."/>
            <person name="Ohm R.A."/>
            <person name="Bhattacharya S.S."/>
            <person name="Shirouzu T."/>
            <person name="Yoshinaga Y."/>
            <person name="Martin F.M."/>
            <person name="Grigoriev I.V."/>
            <person name="Hibbett D.S."/>
        </authorList>
    </citation>
    <scope>NUCLEOTIDE SEQUENCE [LARGE SCALE GENOMIC DNA]</scope>
    <source>
        <strain evidence="4 5">CBS 109695</strain>
    </source>
</reference>